<dbReference type="EMBL" id="LLZU01000005">
    <property type="protein sequence ID" value="KRV50614.1"/>
    <property type="molecule type" value="Genomic_DNA"/>
</dbReference>
<dbReference type="InterPro" id="IPR016181">
    <property type="entry name" value="Acyl_CoA_acyltransferase"/>
</dbReference>
<dbReference type="InterPro" id="IPR000182">
    <property type="entry name" value="GNAT_dom"/>
</dbReference>
<sequence length="248" mass="26495">MTQSDPCRETLTDHDGSPVLTYVRGVREGHPWADLAQVVGPEPVRRVLDAMSGWAVSGSVELGEQLVQHGARVLRHAHGMRRDLVSDPPPPAWASSPPPEGLRITPCDRGAEELFPAWRAAFSAGHPDHRHTSDQQALDEELAPLLAGSVIGPVMPCSRLAVDGTDRVVAGAIVTDRDGVPWVATVFRQPGPAYAGLGSELLRRVLADAAARGLTEIGLAVSDANPARRVYDELGFHLTDTSLTVLVP</sequence>
<feature type="domain" description="N-acetyltransferase" evidence="1">
    <location>
        <begin position="102"/>
        <end position="248"/>
    </location>
</feature>
<dbReference type="Gene3D" id="3.40.630.30">
    <property type="match status" value="1"/>
</dbReference>
<keyword evidence="3" id="KW-1185">Reference proteome</keyword>
<dbReference type="Proteomes" id="UP000050867">
    <property type="component" value="Unassembled WGS sequence"/>
</dbReference>
<dbReference type="RefSeq" id="WP_018381484.1">
    <property type="nucleotide sequence ID" value="NZ_LLZU01000005.1"/>
</dbReference>
<organism evidence="2 3">
    <name type="scientific">Wenjunlia vitaminophila</name>
    <name type="common">Streptomyces vitaminophilus</name>
    <dbReference type="NCBI Taxonomy" id="76728"/>
    <lineage>
        <taxon>Bacteria</taxon>
        <taxon>Bacillati</taxon>
        <taxon>Actinomycetota</taxon>
        <taxon>Actinomycetes</taxon>
        <taxon>Kitasatosporales</taxon>
        <taxon>Streptomycetaceae</taxon>
        <taxon>Wenjunlia</taxon>
    </lineage>
</organism>
<reference evidence="2 3" key="1">
    <citation type="submission" date="2015-10" db="EMBL/GenBank/DDBJ databases">
        <title>Draft genome sequence of pyrrolomycin-producing Streptomyces vitaminophilus.</title>
        <authorList>
            <person name="Graham D.E."/>
            <person name="Mahan K.M."/>
            <person name="Klingeman D.M."/>
            <person name="Hettich R.L."/>
            <person name="Parry R.J."/>
        </authorList>
    </citation>
    <scope>NUCLEOTIDE SEQUENCE [LARGE SCALE GENOMIC DNA]</scope>
    <source>
        <strain evidence="2 3">ATCC 31673</strain>
    </source>
</reference>
<dbReference type="SUPFAM" id="SSF55729">
    <property type="entry name" value="Acyl-CoA N-acyltransferases (Nat)"/>
    <property type="match status" value="1"/>
</dbReference>
<dbReference type="Pfam" id="PF00583">
    <property type="entry name" value="Acetyltransf_1"/>
    <property type="match status" value="1"/>
</dbReference>
<accession>A0A0T6LX26</accession>
<dbReference type="STRING" id="76728.AQ490_16275"/>
<dbReference type="AlphaFoldDB" id="A0A0T6LX26"/>
<evidence type="ECO:0000313" key="3">
    <source>
        <dbReference type="Proteomes" id="UP000050867"/>
    </source>
</evidence>
<dbReference type="PROSITE" id="PS51186">
    <property type="entry name" value="GNAT"/>
    <property type="match status" value="1"/>
</dbReference>
<gene>
    <name evidence="2" type="ORF">AQ490_16275</name>
</gene>
<comment type="caution">
    <text evidence="2">The sequence shown here is derived from an EMBL/GenBank/DDBJ whole genome shotgun (WGS) entry which is preliminary data.</text>
</comment>
<dbReference type="eggNOG" id="COG0456">
    <property type="taxonomic scope" value="Bacteria"/>
</dbReference>
<dbReference type="GO" id="GO:0016747">
    <property type="term" value="F:acyltransferase activity, transferring groups other than amino-acyl groups"/>
    <property type="evidence" value="ECO:0007669"/>
    <property type="project" value="InterPro"/>
</dbReference>
<proteinExistence type="predicted"/>
<evidence type="ECO:0000259" key="1">
    <source>
        <dbReference type="PROSITE" id="PS51186"/>
    </source>
</evidence>
<protein>
    <recommendedName>
        <fullName evidence="1">N-acetyltransferase domain-containing protein</fullName>
    </recommendedName>
</protein>
<evidence type="ECO:0000313" key="2">
    <source>
        <dbReference type="EMBL" id="KRV50614.1"/>
    </source>
</evidence>
<name>A0A0T6LX26_WENVI</name>